<evidence type="ECO:0000313" key="17">
    <source>
        <dbReference type="Proteomes" id="UP000199208"/>
    </source>
</evidence>
<dbReference type="SUPFAM" id="SSF55347">
    <property type="entry name" value="Glyceraldehyde-3-phosphate dehydrogenase-like, C-terminal domain"/>
    <property type="match status" value="1"/>
</dbReference>
<keyword evidence="6 10" id="KW-0791">Threonine biosynthesis</keyword>
<sequence>MKEVNPSHNPAVSFPLCLIGFGNAGQAFCQMLLEQHDHVKGTYGVDLQIVAISTRSKGTLFDPRGLDLSEVLTAVREGGRLDHRQSALTDVDPLGLIQKCGAKAMLELSTLSIEDGQPAISHIETAFENGMHVITANKGPLAWAYSRLKALADSKGLELLHETTVMDGAPVFNLAKETLPGCKVLGFKGILNSTTNFVLERMEAGDNYDEALQEAKRQGFAEADPSLDIDGWDAAAKTSALINVLMAGSTTPLTIDRTGIAEITLEDITAARERGGKLKLICEGILENGEAKGSVKPVFVSNQDMFSTIDATTSTLCLKTDLMGEICMVERQPEIQQTAYGVFSDTLTLIRRLKASGSL</sequence>
<evidence type="ECO:0000256" key="14">
    <source>
        <dbReference type="RuleBase" id="RU004171"/>
    </source>
</evidence>
<feature type="binding site" evidence="12">
    <location>
        <position position="138"/>
    </location>
    <ligand>
        <name>NADPH</name>
        <dbReference type="ChEBI" id="CHEBI:57783"/>
    </ligand>
</feature>
<organism evidence="16 17">
    <name type="scientific">Acidaminobacter hydrogenoformans DSM 2784</name>
    <dbReference type="NCBI Taxonomy" id="1120920"/>
    <lineage>
        <taxon>Bacteria</taxon>
        <taxon>Bacillati</taxon>
        <taxon>Bacillota</taxon>
        <taxon>Clostridia</taxon>
        <taxon>Peptostreptococcales</taxon>
        <taxon>Acidaminobacteraceae</taxon>
        <taxon>Acidaminobacter</taxon>
    </lineage>
</organism>
<dbReference type="UniPathway" id="UPA00050">
    <property type="reaction ID" value="UER00063"/>
</dbReference>
<dbReference type="GO" id="GO:0009088">
    <property type="term" value="P:threonine biosynthetic process"/>
    <property type="evidence" value="ECO:0007669"/>
    <property type="project" value="UniProtKB-UniPathway"/>
</dbReference>
<evidence type="ECO:0000256" key="7">
    <source>
        <dbReference type="ARBA" id="ARBA00023002"/>
    </source>
</evidence>
<keyword evidence="10 13" id="KW-0028">Amino-acid biosynthesis</keyword>
<evidence type="ECO:0000256" key="4">
    <source>
        <dbReference type="ARBA" id="ARBA00013213"/>
    </source>
</evidence>
<evidence type="ECO:0000256" key="8">
    <source>
        <dbReference type="ARBA" id="ARBA00023053"/>
    </source>
</evidence>
<gene>
    <name evidence="16" type="ORF">SAMN03080599_03371</name>
</gene>
<dbReference type="STRING" id="1120920.SAMN03080599_03371"/>
<dbReference type="PANTHER" id="PTHR43331">
    <property type="entry name" value="HOMOSERINE DEHYDROGENASE"/>
    <property type="match status" value="1"/>
</dbReference>
<comment type="similarity">
    <text evidence="3 10 14">Belongs to the homoserine dehydrogenase family.</text>
</comment>
<dbReference type="AlphaFoldDB" id="A0A1G5S6V3"/>
<dbReference type="UniPathway" id="UPA00051">
    <property type="reaction ID" value="UER00465"/>
</dbReference>
<feature type="domain" description="Homoserine dehydrogenase catalytic" evidence="15">
    <location>
        <begin position="170"/>
        <end position="347"/>
    </location>
</feature>
<dbReference type="EMBL" id="FMWL01000035">
    <property type="protein sequence ID" value="SCZ82102.1"/>
    <property type="molecule type" value="Genomic_DNA"/>
</dbReference>
<dbReference type="Gene3D" id="3.40.50.720">
    <property type="entry name" value="NAD(P)-binding Rossmann-like Domain"/>
    <property type="match status" value="1"/>
</dbReference>
<evidence type="ECO:0000256" key="5">
    <source>
        <dbReference type="ARBA" id="ARBA00013376"/>
    </source>
</evidence>
<comment type="pathway">
    <text evidence="1 13">Amino-acid biosynthesis; L-threonine biosynthesis; L-threonine from L-aspartate: step 3/5.</text>
</comment>
<evidence type="ECO:0000256" key="10">
    <source>
        <dbReference type="PIRNR" id="PIRNR036497"/>
    </source>
</evidence>
<name>A0A1G5S6V3_9FIRM</name>
<dbReference type="GO" id="GO:0004412">
    <property type="term" value="F:homoserine dehydrogenase activity"/>
    <property type="evidence" value="ECO:0007669"/>
    <property type="project" value="UniProtKB-EC"/>
</dbReference>
<dbReference type="FunFam" id="3.30.360.10:FF:000005">
    <property type="entry name" value="Homoserine dehydrogenase"/>
    <property type="match status" value="1"/>
</dbReference>
<comment type="pathway">
    <text evidence="2 13">Amino-acid biosynthesis; L-methionine biosynthesis via de novo pathway; L-homoserine from L-aspartate: step 3/3.</text>
</comment>
<dbReference type="RefSeq" id="WP_092593544.1">
    <property type="nucleotide sequence ID" value="NZ_FMWL01000035.1"/>
</dbReference>
<proteinExistence type="inferred from homology"/>
<dbReference type="InterPro" id="IPR019811">
    <property type="entry name" value="HDH_CS"/>
</dbReference>
<evidence type="ECO:0000256" key="9">
    <source>
        <dbReference type="ARBA" id="ARBA00048841"/>
    </source>
</evidence>
<comment type="catalytic activity">
    <reaction evidence="9">
        <text>L-homoserine + NADP(+) = L-aspartate 4-semialdehyde + NADPH + H(+)</text>
        <dbReference type="Rhea" id="RHEA:15761"/>
        <dbReference type="ChEBI" id="CHEBI:15378"/>
        <dbReference type="ChEBI" id="CHEBI:57476"/>
        <dbReference type="ChEBI" id="CHEBI:57783"/>
        <dbReference type="ChEBI" id="CHEBI:58349"/>
        <dbReference type="ChEBI" id="CHEBI:537519"/>
        <dbReference type="EC" id="1.1.1.3"/>
    </reaction>
    <physiologicalReaction direction="right-to-left" evidence="9">
        <dbReference type="Rhea" id="RHEA:15763"/>
    </physiologicalReaction>
</comment>
<evidence type="ECO:0000256" key="13">
    <source>
        <dbReference type="RuleBase" id="RU000579"/>
    </source>
</evidence>
<keyword evidence="10 13" id="KW-0486">Methionine biosynthesis</keyword>
<keyword evidence="8" id="KW-0915">Sodium</keyword>
<keyword evidence="17" id="KW-1185">Reference proteome</keyword>
<protein>
    <recommendedName>
        <fullName evidence="5 10">Homoserine dehydrogenase</fullName>
        <shortName evidence="10">HDH</shortName>
        <ecNumber evidence="4 10">1.1.1.3</ecNumber>
    </recommendedName>
</protein>
<evidence type="ECO:0000256" key="3">
    <source>
        <dbReference type="ARBA" id="ARBA00006753"/>
    </source>
</evidence>
<reference evidence="16 17" key="1">
    <citation type="submission" date="2016-10" db="EMBL/GenBank/DDBJ databases">
        <authorList>
            <person name="de Groot N.N."/>
        </authorList>
    </citation>
    <scope>NUCLEOTIDE SEQUENCE [LARGE SCALE GENOMIC DNA]</scope>
    <source>
        <strain evidence="16 17">DSM 2784</strain>
    </source>
</reference>
<dbReference type="PANTHER" id="PTHR43331:SF1">
    <property type="entry name" value="HOMOSERINE DEHYDROGENASE"/>
    <property type="match status" value="1"/>
</dbReference>
<accession>A0A1G5S6V3</accession>
<feature type="binding site" evidence="12">
    <location>
        <position position="222"/>
    </location>
    <ligand>
        <name>L-homoserine</name>
        <dbReference type="ChEBI" id="CHEBI:57476"/>
    </ligand>
</feature>
<evidence type="ECO:0000259" key="15">
    <source>
        <dbReference type="Pfam" id="PF00742"/>
    </source>
</evidence>
<dbReference type="GO" id="GO:0009086">
    <property type="term" value="P:methionine biosynthetic process"/>
    <property type="evidence" value="ECO:0007669"/>
    <property type="project" value="UniProtKB-KW"/>
</dbReference>
<feature type="binding site" evidence="12">
    <location>
        <begin position="20"/>
        <end position="25"/>
    </location>
    <ligand>
        <name>NADP(+)</name>
        <dbReference type="ChEBI" id="CHEBI:58349"/>
    </ligand>
</feature>
<evidence type="ECO:0000256" key="1">
    <source>
        <dbReference type="ARBA" id="ARBA00005056"/>
    </source>
</evidence>
<dbReference type="SUPFAM" id="SSF51735">
    <property type="entry name" value="NAD(P)-binding Rossmann-fold domains"/>
    <property type="match status" value="1"/>
</dbReference>
<keyword evidence="10 12" id="KW-0521">NADP</keyword>
<evidence type="ECO:0000256" key="6">
    <source>
        <dbReference type="ARBA" id="ARBA00022697"/>
    </source>
</evidence>
<dbReference type="EC" id="1.1.1.3" evidence="4 10"/>
<dbReference type="Proteomes" id="UP000199208">
    <property type="component" value="Unassembled WGS sequence"/>
</dbReference>
<dbReference type="Gene3D" id="3.30.360.10">
    <property type="entry name" value="Dihydrodipicolinate Reductase, domain 2"/>
    <property type="match status" value="1"/>
</dbReference>
<evidence type="ECO:0000256" key="11">
    <source>
        <dbReference type="PIRSR" id="PIRSR036497-1"/>
    </source>
</evidence>
<keyword evidence="7 10" id="KW-0560">Oxidoreductase</keyword>
<dbReference type="Pfam" id="PF00742">
    <property type="entry name" value="Homoserine_dh"/>
    <property type="match status" value="1"/>
</dbReference>
<dbReference type="PIRSF" id="PIRSF036497">
    <property type="entry name" value="HDH_short"/>
    <property type="match status" value="1"/>
</dbReference>
<evidence type="ECO:0000256" key="2">
    <source>
        <dbReference type="ARBA" id="ARBA00005062"/>
    </source>
</evidence>
<dbReference type="InterPro" id="IPR022697">
    <property type="entry name" value="HDH_short"/>
</dbReference>
<evidence type="ECO:0000256" key="12">
    <source>
        <dbReference type="PIRSR" id="PIRSR036497-2"/>
    </source>
</evidence>
<dbReference type="PROSITE" id="PS01042">
    <property type="entry name" value="HOMOSER_DHGENASE"/>
    <property type="match status" value="1"/>
</dbReference>
<evidence type="ECO:0000313" key="16">
    <source>
        <dbReference type="EMBL" id="SCZ82102.1"/>
    </source>
</evidence>
<dbReference type="InterPro" id="IPR001342">
    <property type="entry name" value="HDH_cat"/>
</dbReference>
<feature type="active site" description="Proton donor" evidence="11">
    <location>
        <position position="237"/>
    </location>
</feature>
<dbReference type="OrthoDB" id="9808167at2"/>
<dbReference type="InterPro" id="IPR036291">
    <property type="entry name" value="NAD(P)-bd_dom_sf"/>
</dbReference>